<keyword evidence="1" id="KW-1133">Transmembrane helix</keyword>
<dbReference type="InterPro" id="IPR037126">
    <property type="entry name" value="PdaC/RsiV-like_sf"/>
</dbReference>
<dbReference type="AlphaFoldDB" id="A0A3B0BIA2"/>
<dbReference type="Pfam" id="PF11738">
    <property type="entry name" value="DUF3298"/>
    <property type="match status" value="1"/>
</dbReference>
<keyword evidence="1" id="KW-0472">Membrane</keyword>
<organism evidence="3 4">
    <name type="scientific">Paenibacillus ginsengarvi</name>
    <dbReference type="NCBI Taxonomy" id="400777"/>
    <lineage>
        <taxon>Bacteria</taxon>
        <taxon>Bacillati</taxon>
        <taxon>Bacillota</taxon>
        <taxon>Bacilli</taxon>
        <taxon>Bacillales</taxon>
        <taxon>Paenibacillaceae</taxon>
        <taxon>Paenibacillus</taxon>
    </lineage>
</organism>
<dbReference type="RefSeq" id="WP_120750623.1">
    <property type="nucleotide sequence ID" value="NZ_RBAH01000027.1"/>
</dbReference>
<dbReference type="InterPro" id="IPR021729">
    <property type="entry name" value="DUF3298"/>
</dbReference>
<keyword evidence="1" id="KW-0812">Transmembrane</keyword>
<gene>
    <name evidence="3" type="ORF">D7M11_28245</name>
</gene>
<evidence type="ECO:0000256" key="1">
    <source>
        <dbReference type="SAM" id="Phobius"/>
    </source>
</evidence>
<dbReference type="OrthoDB" id="4990at2"/>
<dbReference type="Proteomes" id="UP000282311">
    <property type="component" value="Unassembled WGS sequence"/>
</dbReference>
<dbReference type="EMBL" id="RBAH01000027">
    <property type="protein sequence ID" value="RKN72374.1"/>
    <property type="molecule type" value="Genomic_DNA"/>
</dbReference>
<feature type="domain" description="DUF3298" evidence="2">
    <location>
        <begin position="197"/>
        <end position="280"/>
    </location>
</feature>
<feature type="transmembrane region" description="Helical" evidence="1">
    <location>
        <begin position="40"/>
        <end position="60"/>
    </location>
</feature>
<dbReference type="Gene3D" id="3.30.565.40">
    <property type="entry name" value="Fervidobacterium nodosum Rt17-B1 like"/>
    <property type="match status" value="1"/>
</dbReference>
<accession>A0A3B0BIA2</accession>
<evidence type="ECO:0000313" key="4">
    <source>
        <dbReference type="Proteomes" id="UP000282311"/>
    </source>
</evidence>
<keyword evidence="4" id="KW-1185">Reference proteome</keyword>
<evidence type="ECO:0000259" key="2">
    <source>
        <dbReference type="Pfam" id="PF11738"/>
    </source>
</evidence>
<reference evidence="3 4" key="1">
    <citation type="journal article" date="2007" name="Int. J. Syst. Evol. Microbiol.">
        <title>Paenibacillus ginsengarvi sp. nov., isolated from soil from ginseng cultivation.</title>
        <authorList>
            <person name="Yoon M.H."/>
            <person name="Ten L.N."/>
            <person name="Im W.T."/>
        </authorList>
    </citation>
    <scope>NUCLEOTIDE SEQUENCE [LARGE SCALE GENOMIC DNA]</scope>
    <source>
        <strain evidence="3 4">KCTC 13059</strain>
    </source>
</reference>
<dbReference type="Gene3D" id="3.90.640.20">
    <property type="entry name" value="Heat-shock cognate protein, ATPase"/>
    <property type="match status" value="1"/>
</dbReference>
<name>A0A3B0BIA2_9BACL</name>
<proteinExistence type="predicted"/>
<sequence length="294" mass="33229">MDNQFERLKRQYKDIPIPDQLDFLVNQSIRQAIKPRRRKVAGMRWFAGTAAAVVIFIAGINTSPNFAQAMSEVPVIGQLVKVLTIKEWKVEQPTAKATLQVPSITNMDNKSLEAALNDKYMEEAKKLYEDFTAEMERLKQNGGGQLGVNSGYVVKTDNDQVLAIGRYVVNTVNSSSTTFQYDTIDKNNQLLITLPSLFKDDRYISIISDNIKMQMKQQMKDDPKKSYWVEGVPNQVNTYFKAIAQDQNFYIGDDGKLVISFNKYDVAPGYMGVVEFVIPTEALADVLVSHAYLK</sequence>
<protein>
    <submittedName>
        <fullName evidence="3">DUF3298 domain-containing protein</fullName>
    </submittedName>
</protein>
<comment type="caution">
    <text evidence="3">The sequence shown here is derived from an EMBL/GenBank/DDBJ whole genome shotgun (WGS) entry which is preliminary data.</text>
</comment>
<evidence type="ECO:0000313" key="3">
    <source>
        <dbReference type="EMBL" id="RKN72374.1"/>
    </source>
</evidence>